<keyword evidence="5" id="KW-0949">S-adenosyl-L-methionine</keyword>
<organism evidence="7 8">
    <name type="scientific">Fuscovulum ytuae</name>
    <dbReference type="NCBI Taxonomy" id="3042299"/>
    <lineage>
        <taxon>Bacteria</taxon>
        <taxon>Pseudomonadati</taxon>
        <taxon>Pseudomonadota</taxon>
        <taxon>Alphaproteobacteria</taxon>
        <taxon>Rhodobacterales</taxon>
        <taxon>Paracoccaceae</taxon>
        <taxon>Fuscovulum</taxon>
    </lineage>
</organism>
<evidence type="ECO:0000256" key="1">
    <source>
        <dbReference type="ARBA" id="ARBA00001541"/>
    </source>
</evidence>
<dbReference type="Proteomes" id="UP001230978">
    <property type="component" value="Chromosome"/>
</dbReference>
<evidence type="ECO:0000256" key="5">
    <source>
        <dbReference type="ARBA" id="ARBA00022691"/>
    </source>
</evidence>
<name>A0ABY8Q259_9RHOB</name>
<feature type="domain" description="CheR-type methyltransferase" evidence="6">
    <location>
        <begin position="16"/>
        <end position="269"/>
    </location>
</feature>
<dbReference type="InterPro" id="IPR036804">
    <property type="entry name" value="CheR_N_sf"/>
</dbReference>
<dbReference type="PANTHER" id="PTHR24422">
    <property type="entry name" value="CHEMOTAXIS PROTEIN METHYLTRANSFERASE"/>
    <property type="match status" value="1"/>
</dbReference>
<dbReference type="Gene3D" id="1.10.155.10">
    <property type="entry name" value="Chemotaxis receptor methyltransferase CheR, N-terminal domain"/>
    <property type="match status" value="1"/>
</dbReference>
<dbReference type="CDD" id="cd02440">
    <property type="entry name" value="AdoMet_MTases"/>
    <property type="match status" value="1"/>
</dbReference>
<dbReference type="InterPro" id="IPR022642">
    <property type="entry name" value="CheR_C"/>
</dbReference>
<keyword evidence="3" id="KW-0489">Methyltransferase</keyword>
<dbReference type="Pfam" id="PF01739">
    <property type="entry name" value="CheR"/>
    <property type="match status" value="1"/>
</dbReference>
<evidence type="ECO:0000256" key="4">
    <source>
        <dbReference type="ARBA" id="ARBA00022679"/>
    </source>
</evidence>
<comment type="catalytic activity">
    <reaction evidence="1">
        <text>L-glutamyl-[protein] + S-adenosyl-L-methionine = [protein]-L-glutamate 5-O-methyl ester + S-adenosyl-L-homocysteine</text>
        <dbReference type="Rhea" id="RHEA:24452"/>
        <dbReference type="Rhea" id="RHEA-COMP:10208"/>
        <dbReference type="Rhea" id="RHEA-COMP:10311"/>
        <dbReference type="ChEBI" id="CHEBI:29973"/>
        <dbReference type="ChEBI" id="CHEBI:57856"/>
        <dbReference type="ChEBI" id="CHEBI:59789"/>
        <dbReference type="ChEBI" id="CHEBI:82795"/>
        <dbReference type="EC" id="2.1.1.80"/>
    </reaction>
</comment>
<dbReference type="EMBL" id="CP124535">
    <property type="protein sequence ID" value="WGV14909.1"/>
    <property type="molecule type" value="Genomic_DNA"/>
</dbReference>
<dbReference type="Gene3D" id="3.40.50.150">
    <property type="entry name" value="Vaccinia Virus protein VP39"/>
    <property type="match status" value="1"/>
</dbReference>
<dbReference type="InterPro" id="IPR050903">
    <property type="entry name" value="Bact_Chemotaxis_MeTrfase"/>
</dbReference>
<dbReference type="EC" id="2.1.1.80" evidence="2"/>
<proteinExistence type="predicted"/>
<evidence type="ECO:0000256" key="2">
    <source>
        <dbReference type="ARBA" id="ARBA00012534"/>
    </source>
</evidence>
<dbReference type="PROSITE" id="PS50123">
    <property type="entry name" value="CHER"/>
    <property type="match status" value="1"/>
</dbReference>
<dbReference type="SUPFAM" id="SSF53335">
    <property type="entry name" value="S-adenosyl-L-methionine-dependent methyltransferases"/>
    <property type="match status" value="1"/>
</dbReference>
<dbReference type="RefSeq" id="WP_281464041.1">
    <property type="nucleotide sequence ID" value="NZ_CP124535.1"/>
</dbReference>
<dbReference type="InterPro" id="IPR029063">
    <property type="entry name" value="SAM-dependent_MTases_sf"/>
</dbReference>
<reference evidence="7 8" key="1">
    <citation type="submission" date="2023-04" db="EMBL/GenBank/DDBJ databases">
        <title>YMD61, complete Genome.</title>
        <authorList>
            <person name="Zhang J."/>
        </authorList>
    </citation>
    <scope>NUCLEOTIDE SEQUENCE [LARGE SCALE GENOMIC DNA]</scope>
    <source>
        <strain evidence="7 8">YMD61</strain>
    </source>
</reference>
<evidence type="ECO:0000259" key="6">
    <source>
        <dbReference type="PROSITE" id="PS50123"/>
    </source>
</evidence>
<dbReference type="InterPro" id="IPR000780">
    <property type="entry name" value="CheR_MeTrfase"/>
</dbReference>
<evidence type="ECO:0000256" key="3">
    <source>
        <dbReference type="ARBA" id="ARBA00022603"/>
    </source>
</evidence>
<sequence length="269" mass="30635">MTTTDRQGAEAIRGWLSQRCGIHFPEHKIEQLRQRLARVQRDFAMRDLSDIAGRLNSGSSMELQLAVMHAASTNHTYFFREMDVLDAFRIHILPSLAQRDEIRIWSAACAAGDEAYTLAILIAETLGPVALRRTAILGTDISAPVIAEAEAATYPENRLDRVPPDYLARWFEPAEAGRLRVKKEIRDVCTFRQMNLKTRPYPFRKTFQAVFCRNVLYYFERDDQIATLRALHEVTEPGGWLVTSVTENVRDVIAPWTPISNAIFRKEGA</sequence>
<dbReference type="SUPFAM" id="SSF47757">
    <property type="entry name" value="Chemotaxis receptor methyltransferase CheR, N-terminal domain"/>
    <property type="match status" value="1"/>
</dbReference>
<evidence type="ECO:0000313" key="8">
    <source>
        <dbReference type="Proteomes" id="UP001230978"/>
    </source>
</evidence>
<gene>
    <name evidence="7" type="ORF">QF092_11495</name>
</gene>
<accession>A0ABY8Q259</accession>
<keyword evidence="4" id="KW-0808">Transferase</keyword>
<dbReference type="SMART" id="SM00138">
    <property type="entry name" value="MeTrc"/>
    <property type="match status" value="1"/>
</dbReference>
<dbReference type="PANTHER" id="PTHR24422:SF10">
    <property type="entry name" value="CHEMOTAXIS PROTEIN METHYLTRANSFERASE 2"/>
    <property type="match status" value="1"/>
</dbReference>
<protein>
    <recommendedName>
        <fullName evidence="2">protein-glutamate O-methyltransferase</fullName>
        <ecNumber evidence="2">2.1.1.80</ecNumber>
    </recommendedName>
</protein>
<dbReference type="PRINTS" id="PR00996">
    <property type="entry name" value="CHERMTFRASE"/>
</dbReference>
<evidence type="ECO:0000313" key="7">
    <source>
        <dbReference type="EMBL" id="WGV14909.1"/>
    </source>
</evidence>
<keyword evidence="8" id="KW-1185">Reference proteome</keyword>